<gene>
    <name evidence="2" type="ORF">CEXT_771031</name>
</gene>
<organism evidence="2 3">
    <name type="scientific">Caerostris extrusa</name>
    <name type="common">Bark spider</name>
    <name type="synonym">Caerostris bankana</name>
    <dbReference type="NCBI Taxonomy" id="172846"/>
    <lineage>
        <taxon>Eukaryota</taxon>
        <taxon>Metazoa</taxon>
        <taxon>Ecdysozoa</taxon>
        <taxon>Arthropoda</taxon>
        <taxon>Chelicerata</taxon>
        <taxon>Arachnida</taxon>
        <taxon>Araneae</taxon>
        <taxon>Araneomorphae</taxon>
        <taxon>Entelegynae</taxon>
        <taxon>Araneoidea</taxon>
        <taxon>Araneidae</taxon>
        <taxon>Caerostris</taxon>
    </lineage>
</organism>
<dbReference type="AlphaFoldDB" id="A0AAV4PQX3"/>
<evidence type="ECO:0000256" key="1">
    <source>
        <dbReference type="SAM" id="MobiDB-lite"/>
    </source>
</evidence>
<reference evidence="2 3" key="1">
    <citation type="submission" date="2021-06" db="EMBL/GenBank/DDBJ databases">
        <title>Caerostris extrusa draft genome.</title>
        <authorList>
            <person name="Kono N."/>
            <person name="Arakawa K."/>
        </authorList>
    </citation>
    <scope>NUCLEOTIDE SEQUENCE [LARGE SCALE GENOMIC DNA]</scope>
</reference>
<protein>
    <submittedName>
        <fullName evidence="2">Uncharacterized protein</fullName>
    </submittedName>
</protein>
<sequence length="76" mass="8454">MLRVSGDAHFLGESRAIRDLPASPESVPLSIVGEGRSRKRSLLSRGSLPGQQVTHSVTRRARRDLLTTESVVRFWL</sequence>
<keyword evidence="3" id="KW-1185">Reference proteome</keyword>
<comment type="caution">
    <text evidence="2">The sequence shown here is derived from an EMBL/GenBank/DDBJ whole genome shotgun (WGS) entry which is preliminary data.</text>
</comment>
<dbReference type="EMBL" id="BPLR01004964">
    <property type="protein sequence ID" value="GIX98790.1"/>
    <property type="molecule type" value="Genomic_DNA"/>
</dbReference>
<proteinExistence type="predicted"/>
<name>A0AAV4PQX3_CAEEX</name>
<evidence type="ECO:0000313" key="2">
    <source>
        <dbReference type="EMBL" id="GIX98790.1"/>
    </source>
</evidence>
<feature type="region of interest" description="Disordered" evidence="1">
    <location>
        <begin position="35"/>
        <end position="58"/>
    </location>
</feature>
<accession>A0AAV4PQX3</accession>
<evidence type="ECO:0000313" key="3">
    <source>
        <dbReference type="Proteomes" id="UP001054945"/>
    </source>
</evidence>
<dbReference type="Proteomes" id="UP001054945">
    <property type="component" value="Unassembled WGS sequence"/>
</dbReference>